<reference evidence="1 2" key="1">
    <citation type="submission" date="2017-05" db="EMBL/GenBank/DDBJ databases">
        <title>Vagococcus spp. assemblies.</title>
        <authorList>
            <person name="Gulvik C.A."/>
        </authorList>
    </citation>
    <scope>NUCLEOTIDE SEQUENCE [LARGE SCALE GENOMIC DNA]</scope>
    <source>
        <strain evidence="1 2">SS1995</strain>
    </source>
</reference>
<organism evidence="1 2">
    <name type="scientific">Vagococcus vulneris</name>
    <dbReference type="NCBI Taxonomy" id="1977869"/>
    <lineage>
        <taxon>Bacteria</taxon>
        <taxon>Bacillati</taxon>
        <taxon>Bacillota</taxon>
        <taxon>Bacilli</taxon>
        <taxon>Lactobacillales</taxon>
        <taxon>Enterococcaceae</taxon>
        <taxon>Vagococcus</taxon>
    </lineage>
</organism>
<protein>
    <submittedName>
        <fullName evidence="1">Integrase</fullName>
    </submittedName>
</protein>
<dbReference type="OrthoDB" id="2735906at2"/>
<dbReference type="InterPro" id="IPR006523">
    <property type="entry name" value="RinA"/>
</dbReference>
<dbReference type="EMBL" id="NGJS01000020">
    <property type="protein sequence ID" value="RST96958.1"/>
    <property type="molecule type" value="Genomic_DNA"/>
</dbReference>
<proteinExistence type="predicted"/>
<evidence type="ECO:0000313" key="1">
    <source>
        <dbReference type="EMBL" id="RST96958.1"/>
    </source>
</evidence>
<accession>A0A429ZTE3</accession>
<dbReference type="RefSeq" id="WP_125984680.1">
    <property type="nucleotide sequence ID" value="NZ_NGJS01000020.1"/>
</dbReference>
<dbReference type="Proteomes" id="UP000287857">
    <property type="component" value="Unassembled WGS sequence"/>
</dbReference>
<sequence length="143" mass="17309">MENWRWGRCESALRDYNDIDTYIKKIEEEIRVPYHEPDLNADIKGTRTDSDMMFDTMWTIQTHDAINQLRRKKQVITELLNECDDDTEIIIRELYLKKWPRFTLNGLVDQQIISCGRNKAIKLRRKFFEELDRELEIKTKVKL</sequence>
<gene>
    <name evidence="1" type="ORF">CBF37_10400</name>
</gene>
<evidence type="ECO:0000313" key="2">
    <source>
        <dbReference type="Proteomes" id="UP000287857"/>
    </source>
</evidence>
<dbReference type="AlphaFoldDB" id="A0A429ZTE3"/>
<keyword evidence="2" id="KW-1185">Reference proteome</keyword>
<name>A0A429ZTE3_9ENTE</name>
<comment type="caution">
    <text evidence="1">The sequence shown here is derived from an EMBL/GenBank/DDBJ whole genome shotgun (WGS) entry which is preliminary data.</text>
</comment>
<dbReference type="NCBIfam" id="TIGR01636">
    <property type="entry name" value="phage_rinA"/>
    <property type="match status" value="1"/>
</dbReference>